<feature type="compositionally biased region" description="Polar residues" evidence="1">
    <location>
        <begin position="533"/>
        <end position="553"/>
    </location>
</feature>
<dbReference type="GO" id="GO:0032266">
    <property type="term" value="F:phosphatidylinositol-3-phosphate binding"/>
    <property type="evidence" value="ECO:0007669"/>
    <property type="project" value="TreeGrafter"/>
</dbReference>
<dbReference type="InterPro" id="IPR053055">
    <property type="entry name" value="VPS17"/>
</dbReference>
<feature type="region of interest" description="Disordered" evidence="1">
    <location>
        <begin position="1"/>
        <end position="86"/>
    </location>
</feature>
<dbReference type="InterPro" id="IPR001683">
    <property type="entry name" value="PX_dom"/>
</dbReference>
<organism evidence="3 4">
    <name type="scientific">Lentinula aciculospora</name>
    <dbReference type="NCBI Taxonomy" id="153920"/>
    <lineage>
        <taxon>Eukaryota</taxon>
        <taxon>Fungi</taxon>
        <taxon>Dikarya</taxon>
        <taxon>Basidiomycota</taxon>
        <taxon>Agaricomycotina</taxon>
        <taxon>Agaricomycetes</taxon>
        <taxon>Agaricomycetidae</taxon>
        <taxon>Agaricales</taxon>
        <taxon>Marasmiineae</taxon>
        <taxon>Omphalotaceae</taxon>
        <taxon>Lentinula</taxon>
    </lineage>
</organism>
<gene>
    <name evidence="3" type="ORF">J3R30DRAFT_3657300</name>
</gene>
<proteinExistence type="predicted"/>
<dbReference type="PANTHER" id="PTHR47433">
    <property type="entry name" value="VACUOLAR PROTEIN SORTING-ASSOCIATED PROTEIN 17"/>
    <property type="match status" value="1"/>
</dbReference>
<feature type="compositionally biased region" description="Low complexity" evidence="1">
    <location>
        <begin position="504"/>
        <end position="525"/>
    </location>
</feature>
<dbReference type="InterPro" id="IPR037907">
    <property type="entry name" value="Vps17_PX"/>
</dbReference>
<dbReference type="GO" id="GO:0006886">
    <property type="term" value="P:intracellular protein transport"/>
    <property type="evidence" value="ECO:0007669"/>
    <property type="project" value="TreeGrafter"/>
</dbReference>
<dbReference type="Pfam" id="PF09325">
    <property type="entry name" value="Vps5"/>
    <property type="match status" value="1"/>
</dbReference>
<dbReference type="OrthoDB" id="9976382at2759"/>
<sequence length="701" mass="76513">MFDPLSSNNSTWGGTDEAAPSWPTVPHSPNAPIPNLRRASTPVLPLTPDKGPTPGLYGKEPQIYGQPESGLISPRDTVGSNGTTYEKPEPYLRVKITGLDRNRRDILIKLDAQTNLTNFNGTTYRNVSRSYLEFQAFYESIVHSNPQTIIPALPLAQTSAPTDEEDDRLVRIMLQRWFTRVCEDPIMIHDEDLRSFIESDFGYQPTPRPRRKTSSGFGLMRRGVPDEDEELQRARFELTKLEGQFFDTAKAVDKLAMARKILASTHTDMGNKLLNVATTEAHQPLGNAFRKIGRTWHSLADLDHAQAISECVILGDSLGYQGLNARSAKETLQMRTGVLEEYQAAVKTTISKRRQIERLKASSNIRPERVDEALEEIDEANKYEQVLAKRAEGISQNLHRSLETHNNYVHDDVTAALIEHARSSIMYERQLLRELEALRSDVANAANKVVPSSTSVPKPTVILPLEEPIRPLPPPAPTSLANGYRRETPPLPRMQTPPQTKAVPASANSSSDPLSSGPAGLSSKPPISPSPSQQTFASRGSISTSSSFASRQGQFSPSVPPSPRQPLPTQSPGAGPSTPTSDKFPGTRAAVEDGPPLGGKFIDGTKSMFVNSSSPMVPPSSLSSTFNRGGGDPLMGNGAPVRPSSALDSNRRDMNGHSALQNDLDPLGLAKPAYMTSSVRVQPTRPRLDAKEAASKLANMF</sequence>
<dbReference type="SMART" id="SM00312">
    <property type="entry name" value="PX"/>
    <property type="match status" value="1"/>
</dbReference>
<feature type="domain" description="PX" evidence="2">
    <location>
        <begin position="90"/>
        <end position="200"/>
    </location>
</feature>
<dbReference type="Proteomes" id="UP001150266">
    <property type="component" value="Unassembled WGS sequence"/>
</dbReference>
<evidence type="ECO:0000259" key="2">
    <source>
        <dbReference type="SMART" id="SM00312"/>
    </source>
</evidence>
<dbReference type="AlphaFoldDB" id="A0A9W9AC43"/>
<dbReference type="GO" id="GO:0005829">
    <property type="term" value="C:cytosol"/>
    <property type="evidence" value="ECO:0007669"/>
    <property type="project" value="GOC"/>
</dbReference>
<dbReference type="CDD" id="cd07596">
    <property type="entry name" value="BAR_SNX"/>
    <property type="match status" value="1"/>
</dbReference>
<dbReference type="Gene3D" id="1.20.1270.60">
    <property type="entry name" value="Arfaptin homology (AH) domain/BAR domain"/>
    <property type="match status" value="1"/>
</dbReference>
<feature type="region of interest" description="Disordered" evidence="1">
    <location>
        <begin position="204"/>
        <end position="224"/>
    </location>
</feature>
<feature type="compositionally biased region" description="Low complexity" evidence="1">
    <location>
        <begin position="612"/>
        <end position="624"/>
    </location>
</feature>
<accession>A0A9W9AC43</accession>
<protein>
    <submittedName>
        <fullName evidence="3">Vps5 C terminal like-domain-containing protein</fullName>
    </submittedName>
</protein>
<dbReference type="Gene3D" id="3.30.1520.10">
    <property type="entry name" value="Phox-like domain"/>
    <property type="match status" value="1"/>
</dbReference>
<reference evidence="3" key="1">
    <citation type="submission" date="2022-08" db="EMBL/GenBank/DDBJ databases">
        <title>A Global Phylogenomic Analysis of the Shiitake Genus Lentinula.</title>
        <authorList>
            <consortium name="DOE Joint Genome Institute"/>
            <person name="Sierra-Patev S."/>
            <person name="Min B."/>
            <person name="Naranjo-Ortiz M."/>
            <person name="Looney B."/>
            <person name="Konkel Z."/>
            <person name="Slot J.C."/>
            <person name="Sakamoto Y."/>
            <person name="Steenwyk J.L."/>
            <person name="Rokas A."/>
            <person name="Carro J."/>
            <person name="Camarero S."/>
            <person name="Ferreira P."/>
            <person name="Molpeceres G."/>
            <person name="Ruiz-Duenas F.J."/>
            <person name="Serrano A."/>
            <person name="Henrissat B."/>
            <person name="Drula E."/>
            <person name="Hughes K.W."/>
            <person name="Mata J.L."/>
            <person name="Ishikawa N.K."/>
            <person name="Vargas-Isla R."/>
            <person name="Ushijima S."/>
            <person name="Smith C.A."/>
            <person name="Ahrendt S."/>
            <person name="Andreopoulos W."/>
            <person name="He G."/>
            <person name="Labutti K."/>
            <person name="Lipzen A."/>
            <person name="Ng V."/>
            <person name="Riley R."/>
            <person name="Sandor L."/>
            <person name="Barry K."/>
            <person name="Martinez A.T."/>
            <person name="Xiao Y."/>
            <person name="Gibbons J.G."/>
            <person name="Terashima K."/>
            <person name="Grigoriev I.V."/>
            <person name="Hibbett D.S."/>
        </authorList>
    </citation>
    <scope>NUCLEOTIDE SEQUENCE</scope>
    <source>
        <strain evidence="3">JLM2183</strain>
    </source>
</reference>
<dbReference type="InterPro" id="IPR036871">
    <property type="entry name" value="PX_dom_sf"/>
</dbReference>
<dbReference type="GO" id="GO:0005768">
    <property type="term" value="C:endosome"/>
    <property type="evidence" value="ECO:0007669"/>
    <property type="project" value="TreeGrafter"/>
</dbReference>
<keyword evidence="4" id="KW-1185">Reference proteome</keyword>
<dbReference type="PANTHER" id="PTHR47433:SF1">
    <property type="entry name" value="VACUOLAR PROTEIN SORTING-ASSOCIATED PROTEIN 17"/>
    <property type="match status" value="1"/>
</dbReference>
<dbReference type="InterPro" id="IPR027267">
    <property type="entry name" value="AH/BAR_dom_sf"/>
</dbReference>
<evidence type="ECO:0000256" key="1">
    <source>
        <dbReference type="SAM" id="MobiDB-lite"/>
    </source>
</evidence>
<dbReference type="CDD" id="cd06891">
    <property type="entry name" value="PX_Vps17p"/>
    <property type="match status" value="1"/>
</dbReference>
<comment type="caution">
    <text evidence="3">The sequence shown here is derived from an EMBL/GenBank/DDBJ whole genome shotgun (WGS) entry which is preliminary data.</text>
</comment>
<evidence type="ECO:0000313" key="4">
    <source>
        <dbReference type="Proteomes" id="UP001150266"/>
    </source>
</evidence>
<dbReference type="EMBL" id="JAOTPV010000008">
    <property type="protein sequence ID" value="KAJ4479291.1"/>
    <property type="molecule type" value="Genomic_DNA"/>
</dbReference>
<evidence type="ECO:0000313" key="3">
    <source>
        <dbReference type="EMBL" id="KAJ4479291.1"/>
    </source>
</evidence>
<dbReference type="GO" id="GO:0030905">
    <property type="term" value="C:retromer, tubulation complex"/>
    <property type="evidence" value="ECO:0007669"/>
    <property type="project" value="TreeGrafter"/>
</dbReference>
<name>A0A9W9AC43_9AGAR</name>
<dbReference type="SUPFAM" id="SSF64268">
    <property type="entry name" value="PX domain"/>
    <property type="match status" value="1"/>
</dbReference>
<dbReference type="GO" id="GO:0042147">
    <property type="term" value="P:retrograde transport, endosome to Golgi"/>
    <property type="evidence" value="ECO:0007669"/>
    <property type="project" value="TreeGrafter"/>
</dbReference>
<feature type="compositionally biased region" description="Polar residues" evidence="1">
    <location>
        <begin position="1"/>
        <end position="13"/>
    </location>
</feature>
<dbReference type="InterPro" id="IPR015404">
    <property type="entry name" value="Vps5_C"/>
</dbReference>
<dbReference type="Pfam" id="PF00787">
    <property type="entry name" value="PX"/>
    <property type="match status" value="1"/>
</dbReference>
<feature type="region of interest" description="Disordered" evidence="1">
    <location>
        <begin position="466"/>
        <end position="665"/>
    </location>
</feature>